<dbReference type="GO" id="GO:0042383">
    <property type="term" value="C:sarcolemma"/>
    <property type="evidence" value="ECO:0007669"/>
    <property type="project" value="TreeGrafter"/>
</dbReference>
<feature type="transmembrane region" description="Helical" evidence="2">
    <location>
        <begin position="15"/>
        <end position="35"/>
    </location>
</feature>
<keyword evidence="2" id="KW-0472">Membrane</keyword>
<keyword evidence="4" id="KW-1185">Reference proteome</keyword>
<dbReference type="GO" id="GO:0005432">
    <property type="term" value="F:calcium:sodium antiporter activity"/>
    <property type="evidence" value="ECO:0007669"/>
    <property type="project" value="TreeGrafter"/>
</dbReference>
<sequence>MYVILAVTSPGEIEIWEGLLTFAFFPLTVFTAWIADIKIIQSLMYAQTCAPDLANPTKPQEFG</sequence>
<proteinExistence type="predicted"/>
<accession>A0A0C2CGA9</accession>
<organism evidence="3 4">
    <name type="scientific">Ancylostoma duodenale</name>
    <dbReference type="NCBI Taxonomy" id="51022"/>
    <lineage>
        <taxon>Eukaryota</taxon>
        <taxon>Metazoa</taxon>
        <taxon>Ecdysozoa</taxon>
        <taxon>Nematoda</taxon>
        <taxon>Chromadorea</taxon>
        <taxon>Rhabditida</taxon>
        <taxon>Rhabditina</taxon>
        <taxon>Rhabditomorpha</taxon>
        <taxon>Strongyloidea</taxon>
        <taxon>Ancylostomatidae</taxon>
        <taxon>Ancylostomatinae</taxon>
        <taxon>Ancylostoma</taxon>
    </lineage>
</organism>
<dbReference type="EMBL" id="KN737471">
    <property type="protein sequence ID" value="KIH55368.1"/>
    <property type="molecule type" value="Genomic_DNA"/>
</dbReference>
<reference evidence="3 4" key="1">
    <citation type="submission" date="2013-12" db="EMBL/GenBank/DDBJ databases">
        <title>Draft genome of the parsitic nematode Ancylostoma duodenale.</title>
        <authorList>
            <person name="Mitreva M."/>
        </authorList>
    </citation>
    <scope>NUCLEOTIDE SEQUENCE [LARGE SCALE GENOMIC DNA]</scope>
    <source>
        <strain evidence="3 4">Zhejiang</strain>
    </source>
</reference>
<dbReference type="GO" id="GO:0098703">
    <property type="term" value="P:calcium ion import across plasma membrane"/>
    <property type="evidence" value="ECO:0007669"/>
    <property type="project" value="TreeGrafter"/>
</dbReference>
<dbReference type="GO" id="GO:0030424">
    <property type="term" value="C:axon"/>
    <property type="evidence" value="ECO:0007669"/>
    <property type="project" value="TreeGrafter"/>
</dbReference>
<evidence type="ECO:0000256" key="2">
    <source>
        <dbReference type="SAM" id="Phobius"/>
    </source>
</evidence>
<gene>
    <name evidence="3" type="ORF">ANCDUO_14476</name>
</gene>
<keyword evidence="1" id="KW-0813">Transport</keyword>
<dbReference type="PANTHER" id="PTHR11878">
    <property type="entry name" value="SODIUM/CALCIUM EXCHANGER"/>
    <property type="match status" value="1"/>
</dbReference>
<evidence type="ECO:0000313" key="3">
    <source>
        <dbReference type="EMBL" id="KIH55368.1"/>
    </source>
</evidence>
<dbReference type="AlphaFoldDB" id="A0A0C2CGA9"/>
<dbReference type="PANTHER" id="PTHR11878:SF65">
    <property type="entry name" value="NA_CA-EXCHANGE PROTEIN, ISOFORM G"/>
    <property type="match status" value="1"/>
</dbReference>
<evidence type="ECO:0000313" key="4">
    <source>
        <dbReference type="Proteomes" id="UP000054047"/>
    </source>
</evidence>
<keyword evidence="2" id="KW-0812">Transmembrane</keyword>
<name>A0A0C2CGA9_9BILA</name>
<keyword evidence="1" id="KW-0406">Ion transport</keyword>
<dbReference type="OrthoDB" id="418484at2759"/>
<protein>
    <submittedName>
        <fullName evidence="3">Uncharacterized protein</fullName>
    </submittedName>
</protein>
<evidence type="ECO:0000256" key="1">
    <source>
        <dbReference type="ARBA" id="ARBA00023065"/>
    </source>
</evidence>
<keyword evidence="2" id="KW-1133">Transmembrane helix</keyword>
<dbReference type="InterPro" id="IPR051171">
    <property type="entry name" value="CaCA"/>
</dbReference>
<dbReference type="GO" id="GO:0098794">
    <property type="term" value="C:postsynapse"/>
    <property type="evidence" value="ECO:0007669"/>
    <property type="project" value="TreeGrafter"/>
</dbReference>
<dbReference type="Proteomes" id="UP000054047">
    <property type="component" value="Unassembled WGS sequence"/>
</dbReference>